<evidence type="ECO:0000256" key="3">
    <source>
        <dbReference type="ARBA" id="ARBA00022989"/>
    </source>
</evidence>
<evidence type="ECO:0000259" key="6">
    <source>
        <dbReference type="PROSITE" id="PS50850"/>
    </source>
</evidence>
<dbReference type="InterPro" id="IPR011701">
    <property type="entry name" value="MFS"/>
</dbReference>
<sequence>MYLDQRSTAGAARVRLSGLQLRIILLCAAVTLVDGFDTQSIAFVAPHIVDVWRVSPVLFAPVFAAGLLASFIGALVLGPMGDRVGRKPALVISLAIFAAGSLGTAFSDSIASLIAMRLVTGLGLGGALPCSITLASEHAPAERRESLVSLMFCGFPLGAVLGGLSSEAMVALWGWKSVFIVGGLLPIVLGALFVPLVPESASFLASRGSSAPGNASAGRTAPFSRAVTVHLLFTEGRAVGTLLLWTTLFLSLLLTYFLISWIPLIARASGANVRAGVIAVSLLNLGAVCGSIPLGRLGDRYSPWRVIRAGFAAGAVPIFFIGLGQHLPVLLCVATFVAGMLSIGAQMCTVSYAAALYSTQLRGTGVGWAMGIGRLGAIAGPMLGGLLVNVSMNPPILFAFAAGVSLAAGGSMWALGTTGSGLAEQIVDGGTR</sequence>
<dbReference type="SUPFAM" id="SSF103473">
    <property type="entry name" value="MFS general substrate transporter"/>
    <property type="match status" value="1"/>
</dbReference>
<comment type="caution">
    <text evidence="7">The sequence shown here is derived from an EMBL/GenBank/DDBJ whole genome shotgun (WGS) entry which is preliminary data.</text>
</comment>
<dbReference type="PANTHER" id="PTHR23508">
    <property type="entry name" value="CARBOXYLIC ACID TRANSPORTER PROTEIN HOMOLOG"/>
    <property type="match status" value="1"/>
</dbReference>
<evidence type="ECO:0000313" key="7">
    <source>
        <dbReference type="EMBL" id="MDT8836765.1"/>
    </source>
</evidence>
<feature type="transmembrane region" description="Helical" evidence="5">
    <location>
        <begin position="366"/>
        <end position="390"/>
    </location>
</feature>
<feature type="transmembrane region" description="Helical" evidence="5">
    <location>
        <begin position="57"/>
        <end position="77"/>
    </location>
</feature>
<organism evidence="7 8">
    <name type="scientific">Paraburkholderia fungorum</name>
    <dbReference type="NCBI Taxonomy" id="134537"/>
    <lineage>
        <taxon>Bacteria</taxon>
        <taxon>Pseudomonadati</taxon>
        <taxon>Pseudomonadota</taxon>
        <taxon>Betaproteobacteria</taxon>
        <taxon>Burkholderiales</taxon>
        <taxon>Burkholderiaceae</taxon>
        <taxon>Paraburkholderia</taxon>
    </lineage>
</organism>
<dbReference type="InterPro" id="IPR020846">
    <property type="entry name" value="MFS_dom"/>
</dbReference>
<dbReference type="PANTHER" id="PTHR23508:SF10">
    <property type="entry name" value="CARBOXYLIC ACID TRANSPORTER PROTEIN HOMOLOG"/>
    <property type="match status" value="1"/>
</dbReference>
<evidence type="ECO:0000256" key="2">
    <source>
        <dbReference type="ARBA" id="ARBA00022692"/>
    </source>
</evidence>
<accession>A0AAP5Q6I0</accession>
<dbReference type="InterPro" id="IPR005829">
    <property type="entry name" value="Sugar_transporter_CS"/>
</dbReference>
<gene>
    <name evidence="7" type="ORF">ParKJ_05035</name>
</gene>
<evidence type="ECO:0000313" key="8">
    <source>
        <dbReference type="Proteomes" id="UP001246473"/>
    </source>
</evidence>
<evidence type="ECO:0000256" key="1">
    <source>
        <dbReference type="ARBA" id="ARBA00004141"/>
    </source>
</evidence>
<reference evidence="7" key="1">
    <citation type="submission" date="2022-08" db="EMBL/GenBank/DDBJ databases">
        <authorList>
            <person name="Kim S.-J."/>
        </authorList>
    </citation>
    <scope>NUCLEOTIDE SEQUENCE</scope>
    <source>
        <strain evidence="7">KJ</strain>
    </source>
</reference>
<keyword evidence="2 5" id="KW-0812">Transmembrane</keyword>
<proteinExistence type="predicted"/>
<dbReference type="Proteomes" id="UP001246473">
    <property type="component" value="Unassembled WGS sequence"/>
</dbReference>
<feature type="transmembrane region" description="Helical" evidence="5">
    <location>
        <begin position="147"/>
        <end position="165"/>
    </location>
</feature>
<comment type="subcellular location">
    <subcellularLocation>
        <location evidence="1">Membrane</location>
        <topology evidence="1">Multi-pass membrane protein</topology>
    </subcellularLocation>
</comment>
<keyword evidence="4 5" id="KW-0472">Membrane</keyword>
<dbReference type="Pfam" id="PF07690">
    <property type="entry name" value="MFS_1"/>
    <property type="match status" value="1"/>
</dbReference>
<keyword evidence="3 5" id="KW-1133">Transmembrane helix</keyword>
<dbReference type="RefSeq" id="WP_106352738.1">
    <property type="nucleotide sequence ID" value="NZ_JANSLM010000002.1"/>
</dbReference>
<dbReference type="AlphaFoldDB" id="A0AAP5Q6I0"/>
<dbReference type="PROSITE" id="PS50850">
    <property type="entry name" value="MFS"/>
    <property type="match status" value="1"/>
</dbReference>
<protein>
    <submittedName>
        <fullName evidence="7">MFS transporter</fullName>
    </submittedName>
</protein>
<feature type="transmembrane region" description="Helical" evidence="5">
    <location>
        <begin position="275"/>
        <end position="294"/>
    </location>
</feature>
<dbReference type="EMBL" id="JANSLM010000002">
    <property type="protein sequence ID" value="MDT8836765.1"/>
    <property type="molecule type" value="Genomic_DNA"/>
</dbReference>
<dbReference type="Gene3D" id="1.20.1250.20">
    <property type="entry name" value="MFS general substrate transporter like domains"/>
    <property type="match status" value="2"/>
</dbReference>
<evidence type="ECO:0000256" key="4">
    <source>
        <dbReference type="ARBA" id="ARBA00023136"/>
    </source>
</evidence>
<dbReference type="GO" id="GO:0005886">
    <property type="term" value="C:plasma membrane"/>
    <property type="evidence" value="ECO:0007669"/>
    <property type="project" value="TreeGrafter"/>
</dbReference>
<feature type="domain" description="Major facilitator superfamily (MFS) profile" evidence="6">
    <location>
        <begin position="23"/>
        <end position="420"/>
    </location>
</feature>
<name>A0AAP5Q6I0_9BURK</name>
<feature type="transmembrane region" description="Helical" evidence="5">
    <location>
        <begin position="333"/>
        <end position="354"/>
    </location>
</feature>
<feature type="transmembrane region" description="Helical" evidence="5">
    <location>
        <begin position="242"/>
        <end position="263"/>
    </location>
</feature>
<feature type="transmembrane region" description="Helical" evidence="5">
    <location>
        <begin position="396"/>
        <end position="415"/>
    </location>
</feature>
<feature type="transmembrane region" description="Helical" evidence="5">
    <location>
        <begin position="89"/>
        <end position="107"/>
    </location>
</feature>
<dbReference type="GO" id="GO:0046943">
    <property type="term" value="F:carboxylic acid transmembrane transporter activity"/>
    <property type="evidence" value="ECO:0007669"/>
    <property type="project" value="TreeGrafter"/>
</dbReference>
<feature type="transmembrane region" description="Helical" evidence="5">
    <location>
        <begin position="306"/>
        <end position="327"/>
    </location>
</feature>
<feature type="transmembrane region" description="Helical" evidence="5">
    <location>
        <begin position="177"/>
        <end position="197"/>
    </location>
</feature>
<evidence type="ECO:0000256" key="5">
    <source>
        <dbReference type="SAM" id="Phobius"/>
    </source>
</evidence>
<feature type="transmembrane region" description="Helical" evidence="5">
    <location>
        <begin position="21"/>
        <end position="45"/>
    </location>
</feature>
<dbReference type="InterPro" id="IPR036259">
    <property type="entry name" value="MFS_trans_sf"/>
</dbReference>
<dbReference type="PROSITE" id="PS00217">
    <property type="entry name" value="SUGAR_TRANSPORT_2"/>
    <property type="match status" value="1"/>
</dbReference>